<dbReference type="EMBL" id="SPDQ01000014">
    <property type="protein sequence ID" value="TFH80447.1"/>
    <property type="molecule type" value="Genomic_DNA"/>
</dbReference>
<dbReference type="RefSeq" id="WP_134826710.1">
    <property type="nucleotide sequence ID" value="NZ_SPDQ01000014.1"/>
</dbReference>
<dbReference type="GO" id="GO:0016747">
    <property type="term" value="F:acyltransferase activity, transferring groups other than amino-acyl groups"/>
    <property type="evidence" value="ECO:0007669"/>
    <property type="project" value="InterPro"/>
</dbReference>
<reference evidence="2 3" key="1">
    <citation type="submission" date="2019-03" db="EMBL/GenBank/DDBJ databases">
        <title>Draft genome sequence of humic substances-degrading Pseudomonas kribbensis CHA-19 from forest soil.</title>
        <authorList>
            <person name="Kim D."/>
        </authorList>
    </citation>
    <scope>NUCLEOTIDE SEQUENCE [LARGE SCALE GENOMIC DNA]</scope>
    <source>
        <strain evidence="2 3">CHA-19</strain>
    </source>
</reference>
<dbReference type="Proteomes" id="UP000297555">
    <property type="component" value="Unassembled WGS sequence"/>
</dbReference>
<proteinExistence type="predicted"/>
<dbReference type="Gene3D" id="3.40.630.30">
    <property type="match status" value="1"/>
</dbReference>
<dbReference type="InterPro" id="IPR016181">
    <property type="entry name" value="Acyl_CoA_acyltransferase"/>
</dbReference>
<keyword evidence="2" id="KW-0808">Transferase</keyword>
<dbReference type="PROSITE" id="PS51186">
    <property type="entry name" value="GNAT"/>
    <property type="match status" value="1"/>
</dbReference>
<gene>
    <name evidence="2" type="ORF">E4J90_13385</name>
</gene>
<dbReference type="OrthoDB" id="7350013at2"/>
<feature type="domain" description="N-acetyltransferase" evidence="1">
    <location>
        <begin position="4"/>
        <end position="161"/>
    </location>
</feature>
<dbReference type="AlphaFoldDB" id="A0A4Y8VJ30"/>
<dbReference type="SUPFAM" id="SSF55729">
    <property type="entry name" value="Acyl-CoA N-acyltransferases (Nat)"/>
    <property type="match status" value="1"/>
</dbReference>
<accession>A0A4Y8VJ30</accession>
<organism evidence="2 3">
    <name type="scientific">Pseudomonas kribbensis</name>
    <dbReference type="NCBI Taxonomy" id="1628086"/>
    <lineage>
        <taxon>Bacteria</taxon>
        <taxon>Pseudomonadati</taxon>
        <taxon>Pseudomonadota</taxon>
        <taxon>Gammaproteobacteria</taxon>
        <taxon>Pseudomonadales</taxon>
        <taxon>Pseudomonadaceae</taxon>
        <taxon>Pseudomonas</taxon>
    </lineage>
</organism>
<protein>
    <submittedName>
        <fullName evidence="2">GNAT family N-acetyltransferase</fullName>
    </submittedName>
</protein>
<dbReference type="Pfam" id="PF00583">
    <property type="entry name" value="Acetyltransf_1"/>
    <property type="match status" value="1"/>
</dbReference>
<evidence type="ECO:0000313" key="3">
    <source>
        <dbReference type="Proteomes" id="UP000297555"/>
    </source>
</evidence>
<name>A0A4Y8VJ30_9PSED</name>
<sequence length="306" mass="33798">MESVTLRNYRNCDAKAVSKLFREIYGDLYAQAHVYLPCMIDRNHAQGHWHSRVAVTGDQVLGNATLLRANDSPVAELALSVVASETRGQNVATRLGRQLLIDARTLGCRGVTIRQVTCHPYTQRMAAGLGFHNTGWLPDGVPSPHDASARESLVIGYLPIDGHRRPLPALAWPDSCRDFMLQMCSVFGTQEKAAPWVGDPVHLEQRWGRYEGTFRALDGCLLKQLQELPAHWLISIRLRLAKGFDSALHALTTAGFVFTGLAPDERGAGWLALFHRGAKPPSLTLICPHMQRLHDDLQGKTASVAQ</sequence>
<dbReference type="InterPro" id="IPR000182">
    <property type="entry name" value="GNAT_dom"/>
</dbReference>
<comment type="caution">
    <text evidence="2">The sequence shown here is derived from an EMBL/GenBank/DDBJ whole genome shotgun (WGS) entry which is preliminary data.</text>
</comment>
<evidence type="ECO:0000259" key="1">
    <source>
        <dbReference type="PROSITE" id="PS51186"/>
    </source>
</evidence>
<evidence type="ECO:0000313" key="2">
    <source>
        <dbReference type="EMBL" id="TFH80447.1"/>
    </source>
</evidence>